<evidence type="ECO:0000256" key="1">
    <source>
        <dbReference type="SAM" id="SignalP"/>
    </source>
</evidence>
<sequence length="90" mass="9568">MIGPPSVTITLILVVTEVPKPVEAISYGGLKSIHGRPLNLLLGGGPMEGRSSWCDGTRWLLTTGRDEPSGKEAGITRFLTVRGREGLPPC</sequence>
<proteinExistence type="predicted"/>
<evidence type="ECO:0008006" key="3">
    <source>
        <dbReference type="Google" id="ProtNLM"/>
    </source>
</evidence>
<feature type="chain" id="PRO_5025421168" description="Secreted protein" evidence="1">
    <location>
        <begin position="25"/>
        <end position="90"/>
    </location>
</feature>
<evidence type="ECO:0000313" key="2">
    <source>
        <dbReference type="EMBL" id="GFC57472.1"/>
    </source>
</evidence>
<protein>
    <recommendedName>
        <fullName evidence="3">Secreted protein</fullName>
    </recommendedName>
</protein>
<organism evidence="2">
    <name type="scientific">Tanacetum cinerariifolium</name>
    <name type="common">Dalmatian daisy</name>
    <name type="synonym">Chrysanthemum cinerariifolium</name>
    <dbReference type="NCBI Taxonomy" id="118510"/>
    <lineage>
        <taxon>Eukaryota</taxon>
        <taxon>Viridiplantae</taxon>
        <taxon>Streptophyta</taxon>
        <taxon>Embryophyta</taxon>
        <taxon>Tracheophyta</taxon>
        <taxon>Spermatophyta</taxon>
        <taxon>Magnoliopsida</taxon>
        <taxon>eudicotyledons</taxon>
        <taxon>Gunneridae</taxon>
        <taxon>Pentapetalae</taxon>
        <taxon>asterids</taxon>
        <taxon>campanulids</taxon>
        <taxon>Asterales</taxon>
        <taxon>Asteraceae</taxon>
        <taxon>Asteroideae</taxon>
        <taxon>Anthemideae</taxon>
        <taxon>Anthemidinae</taxon>
        <taxon>Tanacetum</taxon>
    </lineage>
</organism>
<feature type="signal peptide" evidence="1">
    <location>
        <begin position="1"/>
        <end position="24"/>
    </location>
</feature>
<gene>
    <name evidence="2" type="ORF">Tci_829442</name>
</gene>
<comment type="caution">
    <text evidence="2">The sequence shown here is derived from an EMBL/GenBank/DDBJ whole genome shotgun (WGS) entry which is preliminary data.</text>
</comment>
<dbReference type="AlphaFoldDB" id="A0A699Q110"/>
<name>A0A699Q110_TANCI</name>
<dbReference type="EMBL" id="BKCJ010973765">
    <property type="protein sequence ID" value="GFC57472.1"/>
    <property type="molecule type" value="Genomic_DNA"/>
</dbReference>
<reference evidence="2" key="1">
    <citation type="journal article" date="2019" name="Sci. Rep.">
        <title>Draft genome of Tanacetum cinerariifolium, the natural source of mosquito coil.</title>
        <authorList>
            <person name="Yamashiro T."/>
            <person name="Shiraishi A."/>
            <person name="Satake H."/>
            <person name="Nakayama K."/>
        </authorList>
    </citation>
    <scope>NUCLEOTIDE SEQUENCE</scope>
</reference>
<keyword evidence="1" id="KW-0732">Signal</keyword>
<accession>A0A699Q110</accession>